<feature type="transmembrane region" description="Helical" evidence="1">
    <location>
        <begin position="228"/>
        <end position="247"/>
    </location>
</feature>
<protein>
    <submittedName>
        <fullName evidence="2">Variable surface protein</fullName>
    </submittedName>
</protein>
<dbReference type="Proteomes" id="UP000195521">
    <property type="component" value="Unassembled WGS sequence"/>
</dbReference>
<name>A0A1Y1JSP1_PLAGO</name>
<keyword evidence="1" id="KW-0472">Membrane</keyword>
<dbReference type="AlphaFoldDB" id="A0A1Y1JSP1"/>
<reference evidence="3" key="1">
    <citation type="submission" date="2017-04" db="EMBL/GenBank/DDBJ databases">
        <title>Plasmodium gonderi genome.</title>
        <authorList>
            <person name="Arisue N."/>
            <person name="Honma H."/>
            <person name="Kawai S."/>
            <person name="Tougan T."/>
            <person name="Tanabe K."/>
            <person name="Horii T."/>
        </authorList>
    </citation>
    <scope>NUCLEOTIDE SEQUENCE [LARGE SCALE GENOMIC DNA]</scope>
    <source>
        <strain evidence="3">ATCC 30045</strain>
    </source>
</reference>
<dbReference type="EMBL" id="BDQF01000335">
    <property type="protein sequence ID" value="GAW84458.1"/>
    <property type="molecule type" value="Genomic_DNA"/>
</dbReference>
<organism evidence="2 3">
    <name type="scientific">Plasmodium gonderi</name>
    <dbReference type="NCBI Taxonomy" id="77519"/>
    <lineage>
        <taxon>Eukaryota</taxon>
        <taxon>Sar</taxon>
        <taxon>Alveolata</taxon>
        <taxon>Apicomplexa</taxon>
        <taxon>Aconoidasida</taxon>
        <taxon>Haemosporida</taxon>
        <taxon>Plasmodiidae</taxon>
        <taxon>Plasmodium</taxon>
        <taxon>Plasmodium (Plasmodium)</taxon>
    </lineage>
</organism>
<dbReference type="GeneID" id="39745266"/>
<dbReference type="OrthoDB" id="10602792at2759"/>
<comment type="caution">
    <text evidence="2">The sequence shown here is derived from an EMBL/GenBank/DDBJ whole genome shotgun (WGS) entry which is preliminary data.</text>
</comment>
<dbReference type="RefSeq" id="XP_028547047.1">
    <property type="nucleotide sequence ID" value="XM_028691246.1"/>
</dbReference>
<accession>A0A1Y1JSP1</accession>
<gene>
    <name evidence="2" type="ORF">PGO_003085</name>
</gene>
<sequence length="303" mass="35885">MSAEFNFMNIFPTCSDDYNNHARNRSLENSSELVNPCTAITILSNFRENRESFMPKCTELIIYLDYIYSKATPSYTTRCCKYFNYKLKQILKSNEHSTQNTNVAYSSMIRNTDSEIYKKVQDICKNHVDDLDESTFKILETLDNLYDMLKKENNKCTSNSECYEKYMELSRKHNGVDNHSLYELLSNFKKDYIENREHIDKGNMIQVTSKVETPVVSHHASRINPRTIILVFFIILLTTLMITFFLYKYTSYVSSLHPITSIIKRMWKRKNKKYIKLLNSFENDNEELINKSSQIPYNPLRYF</sequence>
<proteinExistence type="predicted"/>
<evidence type="ECO:0000313" key="3">
    <source>
        <dbReference type="Proteomes" id="UP000195521"/>
    </source>
</evidence>
<keyword evidence="3" id="KW-1185">Reference proteome</keyword>
<keyword evidence="1" id="KW-0812">Transmembrane</keyword>
<keyword evidence="1" id="KW-1133">Transmembrane helix</keyword>
<evidence type="ECO:0000313" key="2">
    <source>
        <dbReference type="EMBL" id="GAW84458.1"/>
    </source>
</evidence>
<evidence type="ECO:0000256" key="1">
    <source>
        <dbReference type="SAM" id="Phobius"/>
    </source>
</evidence>